<dbReference type="AlphaFoldDB" id="A0AAV3R7V9"/>
<protein>
    <submittedName>
        <fullName evidence="2">Uncharacterized protein</fullName>
    </submittedName>
</protein>
<comment type="caution">
    <text evidence="2">The sequence shown here is derived from an EMBL/GenBank/DDBJ whole genome shotgun (WGS) entry which is preliminary data.</text>
</comment>
<sequence length="103" mass="11701">MFKYNKIFGSLHNSVNSPDLESRPCNSGDFSGTDLQLWQNFGYFSQLRLTSSSKPRPNSSNNSDDLRRSSGGLAQQQCRRPPYNRFGSSKIMNQLLLLSEHLQ</sequence>
<keyword evidence="3" id="KW-1185">Reference proteome</keyword>
<gene>
    <name evidence="2" type="ORF">LIER_25721</name>
</gene>
<dbReference type="Proteomes" id="UP001454036">
    <property type="component" value="Unassembled WGS sequence"/>
</dbReference>
<accession>A0AAV3R7V9</accession>
<evidence type="ECO:0000313" key="3">
    <source>
        <dbReference type="Proteomes" id="UP001454036"/>
    </source>
</evidence>
<organism evidence="2 3">
    <name type="scientific">Lithospermum erythrorhizon</name>
    <name type="common">Purple gromwell</name>
    <name type="synonym">Lithospermum officinale var. erythrorhizon</name>
    <dbReference type="NCBI Taxonomy" id="34254"/>
    <lineage>
        <taxon>Eukaryota</taxon>
        <taxon>Viridiplantae</taxon>
        <taxon>Streptophyta</taxon>
        <taxon>Embryophyta</taxon>
        <taxon>Tracheophyta</taxon>
        <taxon>Spermatophyta</taxon>
        <taxon>Magnoliopsida</taxon>
        <taxon>eudicotyledons</taxon>
        <taxon>Gunneridae</taxon>
        <taxon>Pentapetalae</taxon>
        <taxon>asterids</taxon>
        <taxon>lamiids</taxon>
        <taxon>Boraginales</taxon>
        <taxon>Boraginaceae</taxon>
        <taxon>Boraginoideae</taxon>
        <taxon>Lithospermeae</taxon>
        <taxon>Lithospermum</taxon>
    </lineage>
</organism>
<reference evidence="2 3" key="1">
    <citation type="submission" date="2024-01" db="EMBL/GenBank/DDBJ databases">
        <title>The complete chloroplast genome sequence of Lithospermum erythrorhizon: insights into the phylogenetic relationship among Boraginaceae species and the maternal lineages of purple gromwells.</title>
        <authorList>
            <person name="Okada T."/>
            <person name="Watanabe K."/>
        </authorList>
    </citation>
    <scope>NUCLEOTIDE SEQUENCE [LARGE SCALE GENOMIC DNA]</scope>
</reference>
<evidence type="ECO:0000256" key="1">
    <source>
        <dbReference type="SAM" id="MobiDB-lite"/>
    </source>
</evidence>
<name>A0AAV3R7V9_LITER</name>
<proteinExistence type="predicted"/>
<evidence type="ECO:0000313" key="2">
    <source>
        <dbReference type="EMBL" id="GAA0171761.1"/>
    </source>
</evidence>
<feature type="region of interest" description="Disordered" evidence="1">
    <location>
        <begin position="49"/>
        <end position="87"/>
    </location>
</feature>
<dbReference type="EMBL" id="BAABME010007810">
    <property type="protein sequence ID" value="GAA0171761.1"/>
    <property type="molecule type" value="Genomic_DNA"/>
</dbReference>
<feature type="compositionally biased region" description="Low complexity" evidence="1">
    <location>
        <begin position="51"/>
        <end position="63"/>
    </location>
</feature>